<dbReference type="Pfam" id="PF06778">
    <property type="entry name" value="Chlor_dismutase"/>
    <property type="match status" value="1"/>
</dbReference>
<comment type="catalytic activity">
    <reaction evidence="5">
        <text>Fe-coproporphyrin III + 2 H2O2 + 2 H(+) = heme b + 2 CO2 + 4 H2O</text>
        <dbReference type="Rhea" id="RHEA:56516"/>
        <dbReference type="ChEBI" id="CHEBI:15377"/>
        <dbReference type="ChEBI" id="CHEBI:15378"/>
        <dbReference type="ChEBI" id="CHEBI:16240"/>
        <dbReference type="ChEBI" id="CHEBI:16526"/>
        <dbReference type="ChEBI" id="CHEBI:60344"/>
        <dbReference type="ChEBI" id="CHEBI:68438"/>
        <dbReference type="EC" id="1.3.98.5"/>
    </reaction>
    <physiologicalReaction direction="left-to-right" evidence="5">
        <dbReference type="Rhea" id="RHEA:56517"/>
    </physiologicalReaction>
</comment>
<comment type="pathway">
    <text evidence="4">Porphyrin-containing compound metabolism.</text>
</comment>
<comment type="caution">
    <text evidence="8">The sequence shown here is derived from an EMBL/GenBank/DDBJ whole genome shotgun (WGS) entry which is preliminary data.</text>
</comment>
<keyword evidence="9" id="KW-1185">Reference proteome</keyword>
<evidence type="ECO:0000256" key="5">
    <source>
        <dbReference type="ARBA" id="ARBA00049896"/>
    </source>
</evidence>
<keyword evidence="2" id="KW-0479">Metal-binding</keyword>
<dbReference type="InterPro" id="IPR011008">
    <property type="entry name" value="Dimeric_a/b-barrel"/>
</dbReference>
<evidence type="ECO:0000256" key="1">
    <source>
        <dbReference type="ARBA" id="ARBA00022617"/>
    </source>
</evidence>
<dbReference type="GO" id="GO:0016491">
    <property type="term" value="F:oxidoreductase activity"/>
    <property type="evidence" value="ECO:0007669"/>
    <property type="project" value="InterPro"/>
</dbReference>
<keyword evidence="1" id="KW-0349">Heme</keyword>
<dbReference type="EMBL" id="JAGDYL010000018">
    <property type="protein sequence ID" value="MBO1805731.1"/>
    <property type="molecule type" value="Genomic_DNA"/>
</dbReference>
<dbReference type="RefSeq" id="WP_208046203.1">
    <property type="nucleotide sequence ID" value="NZ_JAGDYL010000018.1"/>
</dbReference>
<dbReference type="GO" id="GO:0020037">
    <property type="term" value="F:heme binding"/>
    <property type="evidence" value="ECO:0007669"/>
    <property type="project" value="InterPro"/>
</dbReference>
<dbReference type="GO" id="GO:0046872">
    <property type="term" value="F:metal ion binding"/>
    <property type="evidence" value="ECO:0007669"/>
    <property type="project" value="UniProtKB-KW"/>
</dbReference>
<dbReference type="AlphaFoldDB" id="A0A939RZC9"/>
<name>A0A939RZC9_9MICO</name>
<dbReference type="SUPFAM" id="SSF54909">
    <property type="entry name" value="Dimeric alpha+beta barrel"/>
    <property type="match status" value="1"/>
</dbReference>
<gene>
    <name evidence="8" type="ORF">J4H91_10445</name>
</gene>
<dbReference type="Proteomes" id="UP000664398">
    <property type="component" value="Unassembled WGS sequence"/>
</dbReference>
<sequence length="183" mass="19968">MSETTVDLPQHVFTLFAVFRLSSSHPVVLDGRDVPGIVQELEDVVDVIGDEGVTVRGWYDASGLRSDADLMVWLRGGAGEDLQWALRELRRSSLLKPLIRTWGAVGVLDGSEAPDEEEPALWLAVRAPDAPLETPSTLEADDLSGLARLLADHRLEGRHAAGVDAEVYVGRLIEPVEIIEVLQ</sequence>
<evidence type="ECO:0000256" key="3">
    <source>
        <dbReference type="ARBA" id="ARBA00023004"/>
    </source>
</evidence>
<keyword evidence="3" id="KW-0408">Iron</keyword>
<comment type="cofactor">
    <cofactor evidence="6">
        <name>Fe-coproporphyrin III</name>
        <dbReference type="ChEBI" id="CHEBI:68438"/>
    </cofactor>
</comment>
<proteinExistence type="predicted"/>
<evidence type="ECO:0000256" key="6">
    <source>
        <dbReference type="ARBA" id="ARBA00049935"/>
    </source>
</evidence>
<evidence type="ECO:0000256" key="2">
    <source>
        <dbReference type="ARBA" id="ARBA00022723"/>
    </source>
</evidence>
<dbReference type="InterPro" id="IPR010644">
    <property type="entry name" value="ChdC/CLD"/>
</dbReference>
<accession>A0A939RZC9</accession>
<protein>
    <recommendedName>
        <fullName evidence="7">hydrogen peroxide-dependent heme synthase</fullName>
        <ecNumber evidence="7">1.3.98.5</ecNumber>
    </recommendedName>
</protein>
<evidence type="ECO:0000313" key="9">
    <source>
        <dbReference type="Proteomes" id="UP000664398"/>
    </source>
</evidence>
<reference evidence="8" key="1">
    <citation type="submission" date="2021-03" db="EMBL/GenBank/DDBJ databases">
        <title>Leucobacter chromiisoli sp. nov., isolated from chromium-containing soil of chemical plant.</title>
        <authorList>
            <person name="Xu Z."/>
        </authorList>
    </citation>
    <scope>NUCLEOTIDE SEQUENCE</scope>
    <source>
        <strain evidence="8">A2</strain>
    </source>
</reference>
<evidence type="ECO:0000256" key="4">
    <source>
        <dbReference type="ARBA" id="ARBA00023444"/>
    </source>
</evidence>
<organism evidence="8 9">
    <name type="scientific">Leucobacter ruminantium</name>
    <dbReference type="NCBI Taxonomy" id="1289170"/>
    <lineage>
        <taxon>Bacteria</taxon>
        <taxon>Bacillati</taxon>
        <taxon>Actinomycetota</taxon>
        <taxon>Actinomycetes</taxon>
        <taxon>Micrococcales</taxon>
        <taxon>Microbacteriaceae</taxon>
        <taxon>Leucobacter</taxon>
    </lineage>
</organism>
<evidence type="ECO:0000313" key="8">
    <source>
        <dbReference type="EMBL" id="MBO1805731.1"/>
    </source>
</evidence>
<dbReference type="EC" id="1.3.98.5" evidence="7"/>
<evidence type="ECO:0000256" key="7">
    <source>
        <dbReference type="ARBA" id="ARBA00050019"/>
    </source>
</evidence>